<gene>
    <name evidence="3" type="primary">ywiE</name>
    <name evidence="3" type="ORF">GAK35_01844</name>
</gene>
<organism evidence="3 4">
    <name type="scientific">Herbaspirillum frisingense</name>
    <dbReference type="NCBI Taxonomy" id="92645"/>
    <lineage>
        <taxon>Bacteria</taxon>
        <taxon>Pseudomonadati</taxon>
        <taxon>Pseudomonadota</taxon>
        <taxon>Betaproteobacteria</taxon>
        <taxon>Burkholderiales</taxon>
        <taxon>Oxalobacteraceae</taxon>
        <taxon>Herbaspirillum</taxon>
    </lineage>
</organism>
<feature type="chain" id="PRO_5031264436" evidence="1">
    <location>
        <begin position="28"/>
        <end position="412"/>
    </location>
</feature>
<name>A0A7V8FX75_9BURK</name>
<dbReference type="Proteomes" id="UP000462435">
    <property type="component" value="Unassembled WGS sequence"/>
</dbReference>
<dbReference type="InterPro" id="IPR001736">
    <property type="entry name" value="PLipase_D/transphosphatidylase"/>
</dbReference>
<dbReference type="PROSITE" id="PS50035">
    <property type="entry name" value="PLD"/>
    <property type="match status" value="2"/>
</dbReference>
<proteinExistence type="predicted"/>
<accession>A0A7V8FX75</accession>
<dbReference type="InterPro" id="IPR050874">
    <property type="entry name" value="Diverse_PLD-related"/>
</dbReference>
<dbReference type="CDD" id="cd09107">
    <property type="entry name" value="PLDc_vPLD3_4_5_like_2"/>
    <property type="match status" value="1"/>
</dbReference>
<dbReference type="PANTHER" id="PTHR10185:SF17">
    <property type="entry name" value="GM01519P-RELATED"/>
    <property type="match status" value="1"/>
</dbReference>
<sequence length="412" mass="45629">MHRPHRFFARLAAAFGLALALHGAARAEFAIPGFELVHTVPRETALATPDLRDAALVWKEMFDGARREIDFGQFYVAGQDGEALDDIMVHLEAAGRRGVKIRFLMEKKGEFASVPATIDKLKRIPNLEFRQLDYSRMTGNGIIHAKYFVVDGSSAFVGSQNFDWRSFSHIHETGLKITDAAVAAQVQQIFEIDWQAQAAIAAGQAPSVTNSATVMADEKRGNYLVASPNAFNPPGVGDSESELVRLLGNAQHEVRVQLLDYAPLSYGPNHTRPYYAVIDNAIRAAAARGVKIKLMVSNWNTEQPAIRYLQSLAVLPNVEIRIVTLPPASTGFIPFARVIHTKTMSIDGQVAWIGTSNWAGGYLDKSRNLEVVLHDEKMARRIAELHEQTWSSSYAQPIDVLRQYPKPVKGKE</sequence>
<evidence type="ECO:0000313" key="4">
    <source>
        <dbReference type="Proteomes" id="UP000462435"/>
    </source>
</evidence>
<dbReference type="EMBL" id="WNDX01000046">
    <property type="protein sequence ID" value="KAF1044249.1"/>
    <property type="molecule type" value="Genomic_DNA"/>
</dbReference>
<dbReference type="GO" id="GO:0003824">
    <property type="term" value="F:catalytic activity"/>
    <property type="evidence" value="ECO:0007669"/>
    <property type="project" value="InterPro"/>
</dbReference>
<reference evidence="4" key="1">
    <citation type="journal article" date="2020" name="MBio">
        <title>Horizontal gene transfer to a defensive symbiont with a reduced genome amongst a multipartite beetle microbiome.</title>
        <authorList>
            <person name="Waterworth S.C."/>
            <person name="Florez L.V."/>
            <person name="Rees E.R."/>
            <person name="Hertweck C."/>
            <person name="Kaltenpoth M."/>
            <person name="Kwan J.C."/>
        </authorList>
    </citation>
    <scope>NUCLEOTIDE SEQUENCE [LARGE SCALE GENOMIC DNA]</scope>
</reference>
<comment type="caution">
    <text evidence="3">The sequence shown here is derived from an EMBL/GenBank/DDBJ whole genome shotgun (WGS) entry which is preliminary data.</text>
</comment>
<dbReference type="Gene3D" id="3.30.870.10">
    <property type="entry name" value="Endonuclease Chain A"/>
    <property type="match status" value="2"/>
</dbReference>
<dbReference type="SMART" id="SM00155">
    <property type="entry name" value="PLDc"/>
    <property type="match status" value="2"/>
</dbReference>
<evidence type="ECO:0000313" key="3">
    <source>
        <dbReference type="EMBL" id="KAF1044249.1"/>
    </source>
</evidence>
<protein>
    <submittedName>
        <fullName evidence="3">Putative cardiolipin synthase YwiE</fullName>
    </submittedName>
</protein>
<keyword evidence="1" id="KW-0732">Signal</keyword>
<dbReference type="Pfam" id="PF13091">
    <property type="entry name" value="PLDc_2"/>
    <property type="match status" value="2"/>
</dbReference>
<evidence type="ECO:0000256" key="1">
    <source>
        <dbReference type="SAM" id="SignalP"/>
    </source>
</evidence>
<dbReference type="AlphaFoldDB" id="A0A7V8FX75"/>
<dbReference type="SUPFAM" id="SSF56024">
    <property type="entry name" value="Phospholipase D/nuclease"/>
    <property type="match status" value="2"/>
</dbReference>
<feature type="domain" description="PLD phosphodiesterase" evidence="2">
    <location>
        <begin position="335"/>
        <end position="362"/>
    </location>
</feature>
<feature type="domain" description="PLD phosphodiesterase" evidence="2">
    <location>
        <begin position="139"/>
        <end position="166"/>
    </location>
</feature>
<dbReference type="PANTHER" id="PTHR10185">
    <property type="entry name" value="PHOSPHOLIPASE D - RELATED"/>
    <property type="match status" value="1"/>
</dbReference>
<dbReference type="InterPro" id="IPR025202">
    <property type="entry name" value="PLD-like_dom"/>
</dbReference>
<evidence type="ECO:0000259" key="2">
    <source>
        <dbReference type="PROSITE" id="PS50035"/>
    </source>
</evidence>
<dbReference type="GO" id="GO:0006793">
    <property type="term" value="P:phosphorus metabolic process"/>
    <property type="evidence" value="ECO:0007669"/>
    <property type="project" value="UniProtKB-ARBA"/>
</dbReference>
<feature type="signal peptide" evidence="1">
    <location>
        <begin position="1"/>
        <end position="27"/>
    </location>
</feature>